<dbReference type="InterPro" id="IPR006852">
    <property type="entry name" value="TOD1_MUCI70"/>
</dbReference>
<name>A0ABQ8B3R8_BRANA</name>
<evidence type="ECO:0000313" key="4">
    <source>
        <dbReference type="Proteomes" id="UP000824890"/>
    </source>
</evidence>
<feature type="domain" description="TOD1/MUCI70 glycosyltransferase-like" evidence="2">
    <location>
        <begin position="525"/>
        <end position="714"/>
    </location>
</feature>
<keyword evidence="4" id="KW-1185">Reference proteome</keyword>
<reference evidence="3 4" key="1">
    <citation type="submission" date="2021-05" db="EMBL/GenBank/DDBJ databases">
        <title>Genome Assembly of Synthetic Allotetraploid Brassica napus Reveals Homoeologous Exchanges between Subgenomes.</title>
        <authorList>
            <person name="Davis J.T."/>
        </authorList>
    </citation>
    <scope>NUCLEOTIDE SEQUENCE [LARGE SCALE GENOMIC DNA]</scope>
    <source>
        <strain evidence="4">cv. Da-Ae</strain>
        <tissue evidence="3">Seedling</tissue>
    </source>
</reference>
<dbReference type="PANTHER" id="PTHR12956:SF27">
    <property type="entry name" value="TRANSMEMBRANE PROTEIN"/>
    <property type="match status" value="1"/>
</dbReference>
<dbReference type="Pfam" id="PF04765">
    <property type="entry name" value="TOD1_MUCI70"/>
    <property type="match status" value="2"/>
</dbReference>
<accession>A0ABQ8B3R8</accession>
<comment type="caution">
    <text evidence="3">The sequence shown here is derived from an EMBL/GenBank/DDBJ whole genome shotgun (WGS) entry which is preliminary data.</text>
</comment>
<dbReference type="InterPro" id="IPR048354">
    <property type="entry name" value="TOD1_MUCI70_glycTrfase_dom"/>
</dbReference>
<evidence type="ECO:0000259" key="2">
    <source>
        <dbReference type="Pfam" id="PF04765"/>
    </source>
</evidence>
<evidence type="ECO:0000256" key="1">
    <source>
        <dbReference type="SAM" id="MobiDB-lite"/>
    </source>
</evidence>
<proteinExistence type="predicted"/>
<organism evidence="3 4">
    <name type="scientific">Brassica napus</name>
    <name type="common">Rape</name>
    <dbReference type="NCBI Taxonomy" id="3708"/>
    <lineage>
        <taxon>Eukaryota</taxon>
        <taxon>Viridiplantae</taxon>
        <taxon>Streptophyta</taxon>
        <taxon>Embryophyta</taxon>
        <taxon>Tracheophyta</taxon>
        <taxon>Spermatophyta</taxon>
        <taxon>Magnoliopsida</taxon>
        <taxon>eudicotyledons</taxon>
        <taxon>Gunneridae</taxon>
        <taxon>Pentapetalae</taxon>
        <taxon>rosids</taxon>
        <taxon>malvids</taxon>
        <taxon>Brassicales</taxon>
        <taxon>Brassicaceae</taxon>
        <taxon>Brassiceae</taxon>
        <taxon>Brassica</taxon>
    </lineage>
</organism>
<feature type="domain" description="TOD1/MUCI70 glycosyltransferase-like" evidence="2">
    <location>
        <begin position="467"/>
        <end position="523"/>
    </location>
</feature>
<dbReference type="PANTHER" id="PTHR12956">
    <property type="entry name" value="ALKALINE CERAMIDASE-RELATED"/>
    <property type="match status" value="1"/>
</dbReference>
<dbReference type="Proteomes" id="UP000824890">
    <property type="component" value="Unassembled WGS sequence"/>
</dbReference>
<feature type="region of interest" description="Disordered" evidence="1">
    <location>
        <begin position="366"/>
        <end position="388"/>
    </location>
</feature>
<sequence length="725" mass="81731">MVTLISSSASTPKISFDFTKDNNYPSLNLPVSSSPSSSCLRIKEEAVVATKTLMEPCKPLIINNNPIDDQELGDEKKVVKKAPEEPEIGVFGAEKYFSGDMDSDQSSSVLSLTKPEVERFVVEMKQTEKKSTGTASVCTESSWNSQSLLLKNKLVNSCNGSLQDKKTNSGQIQKVNNNKKSFLSNLRCKCCSDVDDKISVKRSSASTGSKIENQMSSLVNLNTELIKIQKQEDLVQRKSPEVFGSPVTIEKKLTMPPWESRSEGSDSSSDLFEIDNLTGKPKPFLTRQVSDYAPSEVSIEWSVVTESAAGFSVMSECATSPVRRNRSSHIPRVPTKNAPQIRKTNSSSRSGGFLLSCKSYKSVMVSGDSDRRSSMNKNKTSPSYVPRFPMETTKPKSFETRRKLTVKLCWLVVVIMLPERRSTVASSSYQNPSDLPCEVPVAESVNHILEPREYLDSKPFSLGFIETETSDKPRFGGHQTLKERERSYSAINQTIHCGFVKGGLHQGSGFDLSEKDRAYMKNCLQTLSKLASEGHVPDKQGFVGLWKTVVVSNLPYTDMRKTGKVPKFLSHRLFPSSRYSIWIDSKMRLTTDPLLIIDFFLWRTKSEFAISNHYDRHCVWDEVVQNKRLNKYNHTAIDEQFMFYRSDGLKKFDPSDPNSPLPSYVPEVDRFTSRDQLSFAYTYLKLQRLNPSRPLRLNMFKDCERRALTKLFHHRVDSSPHSPPA</sequence>
<evidence type="ECO:0000313" key="3">
    <source>
        <dbReference type="EMBL" id="KAH0899449.1"/>
    </source>
</evidence>
<dbReference type="EMBL" id="JAGKQM010000012">
    <property type="protein sequence ID" value="KAH0899449.1"/>
    <property type="molecule type" value="Genomic_DNA"/>
</dbReference>
<protein>
    <recommendedName>
        <fullName evidence="2">TOD1/MUCI70 glycosyltransferase-like domain-containing protein</fullName>
    </recommendedName>
</protein>
<feature type="region of interest" description="Disordered" evidence="1">
    <location>
        <begin position="254"/>
        <end position="273"/>
    </location>
</feature>
<feature type="region of interest" description="Disordered" evidence="1">
    <location>
        <begin position="322"/>
        <end position="350"/>
    </location>
</feature>
<gene>
    <name evidence="3" type="ORF">HID58_049017</name>
</gene>